<dbReference type="InterPro" id="IPR000731">
    <property type="entry name" value="SSD"/>
</dbReference>
<name>L1NB14_9PORP</name>
<organism evidence="9 10">
    <name type="scientific">Porphyromonas catoniae F0037</name>
    <dbReference type="NCBI Taxonomy" id="1127696"/>
    <lineage>
        <taxon>Bacteria</taxon>
        <taxon>Pseudomonadati</taxon>
        <taxon>Bacteroidota</taxon>
        <taxon>Bacteroidia</taxon>
        <taxon>Bacteroidales</taxon>
        <taxon>Porphyromonadaceae</taxon>
        <taxon>Porphyromonas</taxon>
    </lineage>
</organism>
<dbReference type="STRING" id="1127696.HMPREF9134_01711"/>
<feature type="transmembrane region" description="Helical" evidence="7">
    <location>
        <begin position="720"/>
        <end position="742"/>
    </location>
</feature>
<dbReference type="Proteomes" id="UP000010408">
    <property type="component" value="Unassembled WGS sequence"/>
</dbReference>
<dbReference type="PATRIC" id="fig|1127696.3.peg.1551"/>
<dbReference type="InterPro" id="IPR050545">
    <property type="entry name" value="Mycobact_MmpL"/>
</dbReference>
<dbReference type="PROSITE" id="PS50156">
    <property type="entry name" value="SSD"/>
    <property type="match status" value="1"/>
</dbReference>
<keyword evidence="3" id="KW-1003">Cell membrane</keyword>
<feature type="transmembrane region" description="Helical" evidence="7">
    <location>
        <begin position="234"/>
        <end position="252"/>
    </location>
</feature>
<feature type="transmembrane region" description="Helical" evidence="7">
    <location>
        <begin position="652"/>
        <end position="672"/>
    </location>
</feature>
<feature type="transmembrane region" description="Helical" evidence="7">
    <location>
        <begin position="332"/>
        <end position="353"/>
    </location>
</feature>
<dbReference type="HOGENOM" id="CLU_008861_1_0_10"/>
<keyword evidence="4 7" id="KW-0812">Transmembrane</keyword>
<dbReference type="SUPFAM" id="SSF82866">
    <property type="entry name" value="Multidrug efflux transporter AcrB transmembrane domain"/>
    <property type="match status" value="2"/>
</dbReference>
<evidence type="ECO:0000256" key="7">
    <source>
        <dbReference type="SAM" id="Phobius"/>
    </source>
</evidence>
<feature type="transmembrane region" description="Helical" evidence="7">
    <location>
        <begin position="20"/>
        <end position="39"/>
    </location>
</feature>
<evidence type="ECO:0000256" key="4">
    <source>
        <dbReference type="ARBA" id="ARBA00022692"/>
    </source>
</evidence>
<dbReference type="PANTHER" id="PTHR33406:SF6">
    <property type="entry name" value="MEMBRANE PROTEIN YDGH-RELATED"/>
    <property type="match status" value="1"/>
</dbReference>
<dbReference type="eggNOG" id="COG1033">
    <property type="taxonomic scope" value="Bacteria"/>
</dbReference>
<dbReference type="AlphaFoldDB" id="L1NB14"/>
<feature type="transmembrane region" description="Helical" evidence="7">
    <location>
        <begin position="627"/>
        <end position="645"/>
    </location>
</feature>
<evidence type="ECO:0000256" key="5">
    <source>
        <dbReference type="ARBA" id="ARBA00022989"/>
    </source>
</evidence>
<evidence type="ECO:0000256" key="6">
    <source>
        <dbReference type="ARBA" id="ARBA00023136"/>
    </source>
</evidence>
<feature type="transmembrane region" description="Helical" evidence="7">
    <location>
        <begin position="289"/>
        <end position="311"/>
    </location>
</feature>
<evidence type="ECO:0000313" key="9">
    <source>
        <dbReference type="EMBL" id="EKY00377.1"/>
    </source>
</evidence>
<feature type="transmembrane region" description="Helical" evidence="7">
    <location>
        <begin position="754"/>
        <end position="775"/>
    </location>
</feature>
<gene>
    <name evidence="9" type="ORF">HMPREF9134_01711</name>
</gene>
<evidence type="ECO:0000256" key="3">
    <source>
        <dbReference type="ARBA" id="ARBA00022475"/>
    </source>
</evidence>
<dbReference type="InterPro" id="IPR004869">
    <property type="entry name" value="MMPL_dom"/>
</dbReference>
<reference evidence="9 10" key="1">
    <citation type="submission" date="2012-05" db="EMBL/GenBank/DDBJ databases">
        <authorList>
            <person name="Weinstock G."/>
            <person name="Sodergren E."/>
            <person name="Lobos E.A."/>
            <person name="Fulton L."/>
            <person name="Fulton R."/>
            <person name="Courtney L."/>
            <person name="Fronick C."/>
            <person name="O'Laughlin M."/>
            <person name="Godfrey J."/>
            <person name="Wilson R.M."/>
            <person name="Miner T."/>
            <person name="Farmer C."/>
            <person name="Delehaunty K."/>
            <person name="Cordes M."/>
            <person name="Minx P."/>
            <person name="Tomlinson C."/>
            <person name="Chen J."/>
            <person name="Wollam A."/>
            <person name="Pepin K.H."/>
            <person name="Bhonagiri V."/>
            <person name="Zhang X."/>
            <person name="Suruliraj S."/>
            <person name="Warren W."/>
            <person name="Mitreva M."/>
            <person name="Mardis E.R."/>
            <person name="Wilson R.K."/>
        </authorList>
    </citation>
    <scope>NUCLEOTIDE SEQUENCE [LARGE SCALE GENOMIC DNA]</scope>
    <source>
        <strain evidence="9 10">F0037</strain>
    </source>
</reference>
<keyword evidence="6 7" id="KW-0472">Membrane</keyword>
<feature type="domain" description="SSD" evidence="8">
    <location>
        <begin position="263"/>
        <end position="386"/>
    </location>
</feature>
<keyword evidence="5 7" id="KW-1133">Transmembrane helix</keyword>
<dbReference type="RefSeq" id="WP_005467852.1">
    <property type="nucleotide sequence ID" value="NZ_KB291032.1"/>
</dbReference>
<dbReference type="PANTHER" id="PTHR33406">
    <property type="entry name" value="MEMBRANE PROTEIN MJ1562-RELATED"/>
    <property type="match status" value="1"/>
</dbReference>
<evidence type="ECO:0000256" key="2">
    <source>
        <dbReference type="ARBA" id="ARBA00010157"/>
    </source>
</evidence>
<dbReference type="EMBL" id="AMEQ01000040">
    <property type="protein sequence ID" value="EKY00377.1"/>
    <property type="molecule type" value="Genomic_DNA"/>
</dbReference>
<evidence type="ECO:0000256" key="1">
    <source>
        <dbReference type="ARBA" id="ARBA00004651"/>
    </source>
</evidence>
<feature type="transmembrane region" description="Helical" evidence="7">
    <location>
        <begin position="259"/>
        <end position="277"/>
    </location>
</feature>
<dbReference type="Gene3D" id="1.20.1640.10">
    <property type="entry name" value="Multidrug efflux transporter AcrB transmembrane domain"/>
    <property type="match status" value="2"/>
</dbReference>
<feature type="transmembrane region" description="Helical" evidence="7">
    <location>
        <begin position="359"/>
        <end position="384"/>
    </location>
</feature>
<proteinExistence type="inferred from homology"/>
<dbReference type="GO" id="GO:0005886">
    <property type="term" value="C:plasma membrane"/>
    <property type="evidence" value="ECO:0007669"/>
    <property type="project" value="UniProtKB-SubCell"/>
</dbReference>
<evidence type="ECO:0000259" key="8">
    <source>
        <dbReference type="PROSITE" id="PS50156"/>
    </source>
</evidence>
<comment type="subcellular location">
    <subcellularLocation>
        <location evidence="1">Cell membrane</location>
        <topology evidence="1">Multi-pass membrane protein</topology>
    </subcellularLocation>
</comment>
<comment type="caution">
    <text evidence="9">The sequence shown here is derived from an EMBL/GenBank/DDBJ whole genome shotgun (WGS) entry which is preliminary data.</text>
</comment>
<comment type="similarity">
    <text evidence="2">Belongs to the resistance-nodulation-cell division (RND) (TC 2.A.6) family. MmpL subfamily.</text>
</comment>
<dbReference type="Pfam" id="PF03176">
    <property type="entry name" value="MMPL"/>
    <property type="match status" value="2"/>
</dbReference>
<protein>
    <recommendedName>
        <fullName evidence="8">SSD domain-containing protein</fullName>
    </recommendedName>
</protein>
<accession>L1NB14</accession>
<feature type="transmembrane region" description="Helical" evidence="7">
    <location>
        <begin position="678"/>
        <end position="699"/>
    </location>
</feature>
<sequence length="792" mass="88457">MKIEKVNHWFAGLGRHILSLRWGILALFALVFVLGVVGIKRMYLTSSSESYFLEDDPVLKKTDEFKAIFGNDAYVAVLTTSDNIFSASNLSLIRQLSNELRDSLSYAEKVTSLTDIEYMMGTEDGMQIEQIVPEDIPDDPHALAAIRAKAYAKQNVAERLISRDGRQSWILVKLRPFPADSVWMKESGVRSPEAVTGDELRKIVTKSEYTALHPRGTGMPYINREKNRWIGGELPRVMGIATLLATLVLIIMTRSVRGVVVPLITAVGSIVIVYGALGFLRYKIDSSMLLVPMLLAFAVAIAYNIHIYSFFRRRFCTHGERKRAVVETIEEMGWPILFSALTTFVALLSFLVVPVLPLHFVGIATSSSVLLTFFITLTVMPAVLSFGKDKKVKEGEQIAEGEGLLDRMLQRLAEYTVLRHGKGILIASFLITGFFAYGFTRIETAFDVEKTMGRGIPYVKNMLEVGESELGSVYSYDIMIEYPEKEAGKVKSPEVLRALDSLSTYLHHYPLTKRTTSVLNILKDLRQTTNGGDPHYYAVPETNDEAAQLLLLYENAGGTESEYWIDYDYRRLRTMVELKTYNSAEVERELAEAKVHAEQLFLGATVTMVGSMPQFTAMMQYVVRGQISSFLISLLIIGVLMMLVFGSVRIGLVGLIPNIMPALIVGGLMGWMGYPLDMMTATIMPMILGLAVDDTIHFINHSHLEYDRHGSYRRAILRSFRTIGTPIVMTSVVIAANFSVYMTSVANTFFNMGLLSVVGVLTALLADLFITPVLIRQFRLFGKGDKQVSSKH</sequence>
<evidence type="ECO:0000313" key="10">
    <source>
        <dbReference type="Proteomes" id="UP000010408"/>
    </source>
</evidence>